<comment type="catalytic activity">
    <reaction evidence="10">
        <text>a very-long-chain acyl-CoA + malonyl-CoA + H(+) = a very-long-chain 3-oxoacyl-CoA + CO2 + CoA</text>
        <dbReference type="Rhea" id="RHEA:32727"/>
        <dbReference type="ChEBI" id="CHEBI:15378"/>
        <dbReference type="ChEBI" id="CHEBI:16526"/>
        <dbReference type="ChEBI" id="CHEBI:57287"/>
        <dbReference type="ChEBI" id="CHEBI:57384"/>
        <dbReference type="ChEBI" id="CHEBI:90725"/>
        <dbReference type="ChEBI" id="CHEBI:90736"/>
        <dbReference type="EC" id="2.3.1.199"/>
    </reaction>
</comment>
<evidence type="ECO:0000256" key="9">
    <source>
        <dbReference type="ARBA" id="ARBA00023160"/>
    </source>
</evidence>
<evidence type="ECO:0000256" key="3">
    <source>
        <dbReference type="ARBA" id="ARBA00022679"/>
    </source>
</evidence>
<evidence type="ECO:0000256" key="10">
    <source>
        <dbReference type="RuleBase" id="RU361115"/>
    </source>
</evidence>
<dbReference type="GO" id="GO:0042761">
    <property type="term" value="P:very long-chain fatty acid biosynthetic process"/>
    <property type="evidence" value="ECO:0007669"/>
    <property type="project" value="TreeGrafter"/>
</dbReference>
<evidence type="ECO:0000256" key="5">
    <source>
        <dbReference type="ARBA" id="ARBA00022832"/>
    </source>
</evidence>
<evidence type="ECO:0000256" key="6">
    <source>
        <dbReference type="ARBA" id="ARBA00022989"/>
    </source>
</evidence>
<dbReference type="GO" id="GO:0019367">
    <property type="term" value="P:fatty acid elongation, saturated fatty acid"/>
    <property type="evidence" value="ECO:0007669"/>
    <property type="project" value="TreeGrafter"/>
</dbReference>
<evidence type="ECO:0000256" key="1">
    <source>
        <dbReference type="ARBA" id="ARBA00004141"/>
    </source>
</evidence>
<evidence type="ECO:0000256" key="2">
    <source>
        <dbReference type="ARBA" id="ARBA00022516"/>
    </source>
</evidence>
<feature type="transmembrane region" description="Helical" evidence="10">
    <location>
        <begin position="69"/>
        <end position="86"/>
    </location>
</feature>
<dbReference type="GO" id="GO:0034626">
    <property type="term" value="P:fatty acid elongation, polyunsaturated fatty acid"/>
    <property type="evidence" value="ECO:0007669"/>
    <property type="project" value="TreeGrafter"/>
</dbReference>
<feature type="transmembrane region" description="Helical" evidence="10">
    <location>
        <begin position="171"/>
        <end position="189"/>
    </location>
</feature>
<sequence>MNIVHDIQITVPNYSRVFNFEETYFYPDTQAWITNNFPYSFYCCGIYVILIFGGKYYMSNRPKFNLRGLLALWSGLLATFSIIGFSRTAPELFHVLEQHGFYHSVCTPSNLVQDRVFGFWTWMFVLSKIPEFIDTIFILLRKQPLIFLHWYHHLSVVLFVWYTYSETVATTRWYTTMNYFVHSVMYSYYSLKAMQYKVPKSVAVMITMLRIMQMIMGSTIATAAYYYRESGHFECYMSQEDFSVCYFVYFSYLVLFVKFFYKNYLSGKRTAKDEKIRFVEIAIYANKKTN</sequence>
<name>A0AAW0ZEZ6_9HYME</name>
<evidence type="ECO:0000256" key="8">
    <source>
        <dbReference type="ARBA" id="ARBA00023136"/>
    </source>
</evidence>
<comment type="caution">
    <text evidence="11">The sequence shown here is derived from an EMBL/GenBank/DDBJ whole genome shotgun (WGS) entry which is preliminary data.</text>
</comment>
<proteinExistence type="inferred from homology"/>
<protein>
    <recommendedName>
        <fullName evidence="10">Elongation of very long chain fatty acids protein</fullName>
        <ecNumber evidence="10">2.3.1.199</ecNumber>
    </recommendedName>
    <alternativeName>
        <fullName evidence="10">Very-long-chain 3-oxoacyl-CoA synthase</fullName>
    </alternativeName>
</protein>
<dbReference type="PROSITE" id="PS01188">
    <property type="entry name" value="ELO"/>
    <property type="match status" value="1"/>
</dbReference>
<accession>A0AAW0ZEZ6</accession>
<keyword evidence="12" id="KW-1185">Reference proteome</keyword>
<dbReference type="Proteomes" id="UP001432146">
    <property type="component" value="Unassembled WGS sequence"/>
</dbReference>
<evidence type="ECO:0000256" key="4">
    <source>
        <dbReference type="ARBA" id="ARBA00022692"/>
    </source>
</evidence>
<keyword evidence="9 10" id="KW-0275">Fatty acid biosynthesis</keyword>
<dbReference type="PANTHER" id="PTHR11157:SF17">
    <property type="entry name" value="ELONGATION OF VERY LONG CHAIN FATTY ACIDS PROTEIN 6"/>
    <property type="match status" value="1"/>
</dbReference>
<dbReference type="EC" id="2.3.1.199" evidence="10"/>
<feature type="transmembrane region" description="Helical" evidence="10">
    <location>
        <begin position="119"/>
        <end position="140"/>
    </location>
</feature>
<feature type="transmembrane region" description="Helical" evidence="10">
    <location>
        <begin position="147"/>
        <end position="165"/>
    </location>
</feature>
<evidence type="ECO:0000256" key="7">
    <source>
        <dbReference type="ARBA" id="ARBA00023098"/>
    </source>
</evidence>
<feature type="transmembrane region" description="Helical" evidence="10">
    <location>
        <begin position="201"/>
        <end position="226"/>
    </location>
</feature>
<feature type="transmembrane region" description="Helical" evidence="10">
    <location>
        <begin position="246"/>
        <end position="265"/>
    </location>
</feature>
<dbReference type="GO" id="GO:0034625">
    <property type="term" value="P:fatty acid elongation, monounsaturated fatty acid"/>
    <property type="evidence" value="ECO:0007669"/>
    <property type="project" value="TreeGrafter"/>
</dbReference>
<keyword evidence="8 10" id="KW-0472">Membrane</keyword>
<evidence type="ECO:0000313" key="12">
    <source>
        <dbReference type="Proteomes" id="UP001432146"/>
    </source>
</evidence>
<dbReference type="PANTHER" id="PTHR11157">
    <property type="entry name" value="FATTY ACID ACYL TRANSFERASE-RELATED"/>
    <property type="match status" value="1"/>
</dbReference>
<dbReference type="GO" id="GO:0009922">
    <property type="term" value="F:fatty acid elongase activity"/>
    <property type="evidence" value="ECO:0007669"/>
    <property type="project" value="UniProtKB-EC"/>
</dbReference>
<dbReference type="Pfam" id="PF01151">
    <property type="entry name" value="ELO"/>
    <property type="match status" value="1"/>
</dbReference>
<keyword evidence="3 10" id="KW-0808">Transferase</keyword>
<keyword evidence="2 10" id="KW-0444">Lipid biosynthesis</keyword>
<keyword evidence="7 10" id="KW-0443">Lipid metabolism</keyword>
<dbReference type="GO" id="GO:0030148">
    <property type="term" value="P:sphingolipid biosynthetic process"/>
    <property type="evidence" value="ECO:0007669"/>
    <property type="project" value="TreeGrafter"/>
</dbReference>
<dbReference type="EMBL" id="JAWNGG020000227">
    <property type="protein sequence ID" value="KAK9296087.1"/>
    <property type="molecule type" value="Genomic_DNA"/>
</dbReference>
<reference evidence="11 12" key="1">
    <citation type="submission" date="2024-05" db="EMBL/GenBank/DDBJ databases">
        <title>The nuclear and mitochondrial genome assemblies of Tetragonisca angustula (Apidae: Meliponini), a tiny yet remarkable pollinator in the Neotropics.</title>
        <authorList>
            <person name="Ferrari R."/>
            <person name="Ricardo P.C."/>
            <person name="Dias F.C."/>
            <person name="Araujo N.S."/>
            <person name="Soares D.O."/>
            <person name="Zhou Q.-S."/>
            <person name="Zhu C.-D."/>
            <person name="Coutinho L."/>
            <person name="Airas M.C."/>
            <person name="Batista T.M."/>
        </authorList>
    </citation>
    <scope>NUCLEOTIDE SEQUENCE [LARGE SCALE GENOMIC DNA]</scope>
    <source>
        <strain evidence="11">ASF017062</strain>
        <tissue evidence="11">Abdomen</tissue>
    </source>
</reference>
<dbReference type="AlphaFoldDB" id="A0AAW0ZEZ6"/>
<organism evidence="11 12">
    <name type="scientific">Tetragonisca angustula</name>
    <dbReference type="NCBI Taxonomy" id="166442"/>
    <lineage>
        <taxon>Eukaryota</taxon>
        <taxon>Metazoa</taxon>
        <taxon>Ecdysozoa</taxon>
        <taxon>Arthropoda</taxon>
        <taxon>Hexapoda</taxon>
        <taxon>Insecta</taxon>
        <taxon>Pterygota</taxon>
        <taxon>Neoptera</taxon>
        <taxon>Endopterygota</taxon>
        <taxon>Hymenoptera</taxon>
        <taxon>Apocrita</taxon>
        <taxon>Aculeata</taxon>
        <taxon>Apoidea</taxon>
        <taxon>Anthophila</taxon>
        <taxon>Apidae</taxon>
        <taxon>Tetragonisca</taxon>
    </lineage>
</organism>
<keyword evidence="5 10" id="KW-0276">Fatty acid metabolism</keyword>
<keyword evidence="6 10" id="KW-1133">Transmembrane helix</keyword>
<comment type="subcellular location">
    <subcellularLocation>
        <location evidence="1">Membrane</location>
        <topology evidence="1">Multi-pass membrane protein</topology>
    </subcellularLocation>
</comment>
<comment type="similarity">
    <text evidence="10">Belongs to the ELO family.</text>
</comment>
<keyword evidence="4 10" id="KW-0812">Transmembrane</keyword>
<dbReference type="InterPro" id="IPR030457">
    <property type="entry name" value="ELO_CS"/>
</dbReference>
<feature type="transmembrane region" description="Helical" evidence="10">
    <location>
        <begin position="39"/>
        <end position="57"/>
    </location>
</feature>
<gene>
    <name evidence="11" type="ORF">QLX08_009797</name>
</gene>
<evidence type="ECO:0000313" key="11">
    <source>
        <dbReference type="EMBL" id="KAK9296087.1"/>
    </source>
</evidence>
<dbReference type="InterPro" id="IPR002076">
    <property type="entry name" value="ELO_fam"/>
</dbReference>
<dbReference type="GO" id="GO:0005789">
    <property type="term" value="C:endoplasmic reticulum membrane"/>
    <property type="evidence" value="ECO:0007669"/>
    <property type="project" value="TreeGrafter"/>
</dbReference>